<accession>A0A1E4TG72</accession>
<proteinExistence type="predicted"/>
<organism evidence="2 3">
    <name type="scientific">Tortispora caseinolytica NRRL Y-17796</name>
    <dbReference type="NCBI Taxonomy" id="767744"/>
    <lineage>
        <taxon>Eukaryota</taxon>
        <taxon>Fungi</taxon>
        <taxon>Dikarya</taxon>
        <taxon>Ascomycota</taxon>
        <taxon>Saccharomycotina</taxon>
        <taxon>Trigonopsidomycetes</taxon>
        <taxon>Trigonopsidales</taxon>
        <taxon>Trigonopsidaceae</taxon>
        <taxon>Tortispora</taxon>
    </lineage>
</organism>
<evidence type="ECO:0000256" key="1">
    <source>
        <dbReference type="SAM" id="MobiDB-lite"/>
    </source>
</evidence>
<protein>
    <submittedName>
        <fullName evidence="2">Uncharacterized protein</fullName>
    </submittedName>
</protein>
<sequence>MDFPEAMKADDYAVSSVLTEWLRKIRQTRRVNTNLSCKLARTQKRCYDLEKLTHDAPEIKIPVHSYAEEYEGNFTLEAEELREGEWDSAIAPQDLTLTPQEIDETFSAQPEDYSYMETTSPSNEESENEETEDGDTELENVRWEDAYDMSYKETESNTEPNDDDQHSDSDSEEESEKEEADLMCSQLQQDGTADLPDQSVCPNVYRERKELPPDVYTSLFTSPPANKTIVCPKCRKVVGESEPERFLKAKCMRCREANAETKRRNRALKGSKTHNKKRRLMVKESNASEVYTDAKLFFRALASGTGNGSANAILHLNHEAMERNCLPDESQLVDIKRQRMNMGVFVRDYIVRGFIEKATGYRFVWGNATTWKGIGPFTVTFYCCQDEKRSQAKVHYKRRQMTERCDSRLVVTYHLNAKCVQIFLEHKAHPPPPPPNFPISIQQFI</sequence>
<feature type="compositionally biased region" description="Basic and acidic residues" evidence="1">
    <location>
        <begin position="139"/>
        <end position="155"/>
    </location>
</feature>
<dbReference type="AlphaFoldDB" id="A0A1E4TG72"/>
<feature type="compositionally biased region" description="Acidic residues" evidence="1">
    <location>
        <begin position="170"/>
        <end position="181"/>
    </location>
</feature>
<dbReference type="Proteomes" id="UP000095023">
    <property type="component" value="Unassembled WGS sequence"/>
</dbReference>
<keyword evidence="3" id="KW-1185">Reference proteome</keyword>
<evidence type="ECO:0000313" key="2">
    <source>
        <dbReference type="EMBL" id="ODV90746.1"/>
    </source>
</evidence>
<name>A0A1E4TG72_9ASCO</name>
<reference evidence="3" key="1">
    <citation type="submission" date="2016-02" db="EMBL/GenBank/DDBJ databases">
        <title>Comparative genomics of biotechnologically important yeasts.</title>
        <authorList>
            <consortium name="DOE Joint Genome Institute"/>
            <person name="Riley R."/>
            <person name="Haridas S."/>
            <person name="Wolfe K.H."/>
            <person name="Lopes M.R."/>
            <person name="Hittinger C.T."/>
            <person name="Goker M."/>
            <person name="Salamov A."/>
            <person name="Wisecaver J."/>
            <person name="Long T.M."/>
            <person name="Aerts A.L."/>
            <person name="Barry K."/>
            <person name="Choi C."/>
            <person name="Clum A."/>
            <person name="Coughlan A.Y."/>
            <person name="Deshpande S."/>
            <person name="Douglass A.P."/>
            <person name="Hanson S.J."/>
            <person name="Klenk H.-P."/>
            <person name="Labutti K."/>
            <person name="Lapidus A."/>
            <person name="Lindquist E."/>
            <person name="Lipzen A."/>
            <person name="Meier-Kolthoff J.P."/>
            <person name="Ohm R.A."/>
            <person name="Otillar R.P."/>
            <person name="Pangilinan J."/>
            <person name="Peng Y."/>
            <person name="Rokas A."/>
            <person name="Rosa C.A."/>
            <person name="Scheuner C."/>
            <person name="Sibirny A.A."/>
            <person name="Slot J.C."/>
            <person name="Stielow J.B."/>
            <person name="Sun H."/>
            <person name="Kurtzman C.P."/>
            <person name="Blackwell M."/>
            <person name="Jeffries T.W."/>
            <person name="Grigoriev I.V."/>
        </authorList>
    </citation>
    <scope>NUCLEOTIDE SEQUENCE [LARGE SCALE GENOMIC DNA]</scope>
    <source>
        <strain evidence="3">NRRL Y-17796</strain>
    </source>
</reference>
<evidence type="ECO:0000313" key="3">
    <source>
        <dbReference type="Proteomes" id="UP000095023"/>
    </source>
</evidence>
<feature type="compositionally biased region" description="Acidic residues" evidence="1">
    <location>
        <begin position="124"/>
        <end position="138"/>
    </location>
</feature>
<gene>
    <name evidence="2" type="ORF">CANCADRAFT_110341</name>
</gene>
<feature type="region of interest" description="Disordered" evidence="1">
    <location>
        <begin position="107"/>
        <end position="182"/>
    </location>
</feature>
<dbReference type="EMBL" id="KV453842">
    <property type="protein sequence ID" value="ODV90746.1"/>
    <property type="molecule type" value="Genomic_DNA"/>
</dbReference>